<evidence type="ECO:0000313" key="3">
    <source>
        <dbReference type="EMBL" id="RVU00621.1"/>
    </source>
</evidence>
<dbReference type="Gene3D" id="2.30.180.10">
    <property type="entry name" value="FAS1 domain"/>
    <property type="match status" value="1"/>
</dbReference>
<dbReference type="SUPFAM" id="SSF82153">
    <property type="entry name" value="FAS1 domain"/>
    <property type="match status" value="1"/>
</dbReference>
<gene>
    <name evidence="3" type="ORF">EOD41_11505</name>
</gene>
<dbReference type="EMBL" id="SACK01000004">
    <property type="protein sequence ID" value="RVU00621.1"/>
    <property type="molecule type" value="Genomic_DNA"/>
</dbReference>
<dbReference type="Proteomes" id="UP000282759">
    <property type="component" value="Unassembled WGS sequence"/>
</dbReference>
<name>A0A3S2V7S3_9SPHI</name>
<keyword evidence="4" id="KW-1185">Reference proteome</keyword>
<sequence>MSLKVIFGIILFAAWLSTGYAQSAGKSIDGVVMQPTKTAFDNLSANPNFSVFINAINTAGLSGTLSSQTPVTVLAANNKAFAKLPVGLLDTLFKPENKTKLAILVNGHLLAGKITSADIAQRIKNGNGSARLITLAGTSLTAVIDTNRNIVLTDGSGNQSVISRFNAVQSNGIVHTVTSVLMPAVL</sequence>
<feature type="chain" id="PRO_5018773130" evidence="1">
    <location>
        <begin position="24"/>
        <end position="186"/>
    </location>
</feature>
<dbReference type="GO" id="GO:0005615">
    <property type="term" value="C:extracellular space"/>
    <property type="evidence" value="ECO:0007669"/>
    <property type="project" value="TreeGrafter"/>
</dbReference>
<protein>
    <submittedName>
        <fullName evidence="3">Fasciclin domain-containing protein</fullName>
    </submittedName>
</protein>
<dbReference type="InterPro" id="IPR050904">
    <property type="entry name" value="Adhesion/Biosynth-related"/>
</dbReference>
<keyword evidence="1" id="KW-0732">Signal</keyword>
<dbReference type="Pfam" id="PF02469">
    <property type="entry name" value="Fasciclin"/>
    <property type="match status" value="1"/>
</dbReference>
<dbReference type="PANTHER" id="PTHR10900">
    <property type="entry name" value="PERIOSTIN-RELATED"/>
    <property type="match status" value="1"/>
</dbReference>
<feature type="signal peptide" evidence="1">
    <location>
        <begin position="1"/>
        <end position="23"/>
    </location>
</feature>
<evidence type="ECO:0000256" key="1">
    <source>
        <dbReference type="SAM" id="SignalP"/>
    </source>
</evidence>
<accession>A0A3S2V7S3</accession>
<proteinExistence type="predicted"/>
<comment type="caution">
    <text evidence="3">The sequence shown here is derived from an EMBL/GenBank/DDBJ whole genome shotgun (WGS) entry which is preliminary data.</text>
</comment>
<dbReference type="OrthoDB" id="9800666at2"/>
<dbReference type="InterPro" id="IPR036378">
    <property type="entry name" value="FAS1_dom_sf"/>
</dbReference>
<dbReference type="AlphaFoldDB" id="A0A3S2V7S3"/>
<reference evidence="3 4" key="1">
    <citation type="submission" date="2019-01" db="EMBL/GenBank/DDBJ databases">
        <authorList>
            <person name="Chen W.-M."/>
        </authorList>
    </citation>
    <scope>NUCLEOTIDE SEQUENCE [LARGE SCALE GENOMIC DNA]</scope>
    <source>
        <strain evidence="3 4">YBJ-36</strain>
    </source>
</reference>
<dbReference type="SMART" id="SM00554">
    <property type="entry name" value="FAS1"/>
    <property type="match status" value="1"/>
</dbReference>
<evidence type="ECO:0000259" key="2">
    <source>
        <dbReference type="PROSITE" id="PS50213"/>
    </source>
</evidence>
<evidence type="ECO:0000313" key="4">
    <source>
        <dbReference type="Proteomes" id="UP000282759"/>
    </source>
</evidence>
<dbReference type="InterPro" id="IPR000782">
    <property type="entry name" value="FAS1_domain"/>
</dbReference>
<feature type="domain" description="FAS1" evidence="2">
    <location>
        <begin position="36"/>
        <end position="181"/>
    </location>
</feature>
<dbReference type="RefSeq" id="WP_127704961.1">
    <property type="nucleotide sequence ID" value="NZ_SACK01000004.1"/>
</dbReference>
<dbReference type="PANTHER" id="PTHR10900:SF77">
    <property type="entry name" value="FI19380P1"/>
    <property type="match status" value="1"/>
</dbReference>
<organism evidence="3 4">
    <name type="scientific">Mucilaginibacter limnophilus</name>
    <dbReference type="NCBI Taxonomy" id="1932778"/>
    <lineage>
        <taxon>Bacteria</taxon>
        <taxon>Pseudomonadati</taxon>
        <taxon>Bacteroidota</taxon>
        <taxon>Sphingobacteriia</taxon>
        <taxon>Sphingobacteriales</taxon>
        <taxon>Sphingobacteriaceae</taxon>
        <taxon>Mucilaginibacter</taxon>
    </lineage>
</organism>
<dbReference type="PROSITE" id="PS50213">
    <property type="entry name" value="FAS1"/>
    <property type="match status" value="1"/>
</dbReference>